<dbReference type="AlphaFoldDB" id="A0A225WKW3"/>
<proteinExistence type="predicted"/>
<evidence type="ECO:0000313" key="2">
    <source>
        <dbReference type="Proteomes" id="UP000198211"/>
    </source>
</evidence>
<organism evidence="1 2">
    <name type="scientific">Phytophthora megakarya</name>
    <dbReference type="NCBI Taxonomy" id="4795"/>
    <lineage>
        <taxon>Eukaryota</taxon>
        <taxon>Sar</taxon>
        <taxon>Stramenopiles</taxon>
        <taxon>Oomycota</taxon>
        <taxon>Peronosporomycetes</taxon>
        <taxon>Peronosporales</taxon>
        <taxon>Peronosporaceae</taxon>
        <taxon>Phytophthora</taxon>
    </lineage>
</organism>
<protein>
    <submittedName>
        <fullName evidence="1">Uncharacterized protein</fullName>
    </submittedName>
</protein>
<dbReference type="EMBL" id="NBNE01000746">
    <property type="protein sequence ID" value="OWZ17490.1"/>
    <property type="molecule type" value="Genomic_DNA"/>
</dbReference>
<accession>A0A225WKW3</accession>
<sequence length="51" mass="5652">MEAPPAQVVPPANFSVKLPKPKTDYPTNIHFIDYTQSIILYGSSTSSLHHL</sequence>
<evidence type="ECO:0000313" key="1">
    <source>
        <dbReference type="EMBL" id="OWZ17490.1"/>
    </source>
</evidence>
<dbReference type="Proteomes" id="UP000198211">
    <property type="component" value="Unassembled WGS sequence"/>
</dbReference>
<reference evidence="2" key="1">
    <citation type="submission" date="2017-03" db="EMBL/GenBank/DDBJ databases">
        <title>Phytopthora megakarya and P. palmivora, two closely related causual agents of cacao black pod achieved similar genome size and gene model numbers by different mechanisms.</title>
        <authorList>
            <person name="Ali S."/>
            <person name="Shao J."/>
            <person name="Larry D.J."/>
            <person name="Kronmiller B."/>
            <person name="Shen D."/>
            <person name="Strem M.D."/>
            <person name="Melnick R.L."/>
            <person name="Guiltinan M.J."/>
            <person name="Tyler B.M."/>
            <person name="Meinhardt L.W."/>
            <person name="Bailey B.A."/>
        </authorList>
    </citation>
    <scope>NUCLEOTIDE SEQUENCE [LARGE SCALE GENOMIC DNA]</scope>
    <source>
        <strain evidence="2">zdho120</strain>
    </source>
</reference>
<keyword evidence="2" id="KW-1185">Reference proteome</keyword>
<name>A0A225WKW3_9STRA</name>
<comment type="caution">
    <text evidence="1">The sequence shown here is derived from an EMBL/GenBank/DDBJ whole genome shotgun (WGS) entry which is preliminary data.</text>
</comment>
<gene>
    <name evidence="1" type="ORF">PHMEG_0008564</name>
</gene>